<dbReference type="Proteomes" id="UP000266206">
    <property type="component" value="Unassembled WGS sequence"/>
</dbReference>
<dbReference type="Gene3D" id="1.10.10.10">
    <property type="entry name" value="Winged helix-like DNA-binding domain superfamily/Winged helix DNA-binding domain"/>
    <property type="match status" value="1"/>
</dbReference>
<dbReference type="PIRSF" id="PIRSF005763">
    <property type="entry name" value="Txn_reg_ModE"/>
    <property type="match status" value="1"/>
</dbReference>
<dbReference type="InterPro" id="IPR008995">
    <property type="entry name" value="Mo/tungstate-bd_C_term_dom"/>
</dbReference>
<dbReference type="PANTHER" id="PTHR30432">
    <property type="entry name" value="TRANSCRIPTIONAL REGULATOR MODE"/>
    <property type="match status" value="1"/>
</dbReference>
<dbReference type="SUPFAM" id="SSF50331">
    <property type="entry name" value="MOP-like"/>
    <property type="match status" value="1"/>
</dbReference>
<keyword evidence="2 5" id="KW-0813">Transport</keyword>
<dbReference type="Pfam" id="PF03459">
    <property type="entry name" value="TOBE"/>
    <property type="match status" value="1"/>
</dbReference>
<evidence type="ECO:0000313" key="8">
    <source>
        <dbReference type="Proteomes" id="UP000266206"/>
    </source>
</evidence>
<evidence type="ECO:0000256" key="3">
    <source>
        <dbReference type="ARBA" id="ARBA00022505"/>
    </source>
</evidence>
<dbReference type="SUPFAM" id="SSF46785">
    <property type="entry name" value="Winged helix' DNA-binding domain"/>
    <property type="match status" value="1"/>
</dbReference>
<reference evidence="7 8" key="1">
    <citation type="submission" date="2017-08" db="EMBL/GenBank/DDBJ databases">
        <title>Pusillimonas indicus sp. nov., a member of the family Alcaligenaceae isolated from surface seawater.</title>
        <authorList>
            <person name="Li J."/>
        </authorList>
    </citation>
    <scope>NUCLEOTIDE SEQUENCE [LARGE SCALE GENOMIC DNA]</scope>
    <source>
        <strain evidence="7 8">L52-1-41</strain>
    </source>
</reference>
<evidence type="ECO:0000256" key="1">
    <source>
        <dbReference type="ARBA" id="ARBA00008110"/>
    </source>
</evidence>
<dbReference type="PROSITE" id="PS51866">
    <property type="entry name" value="MOP"/>
    <property type="match status" value="1"/>
</dbReference>
<dbReference type="InterPro" id="IPR005116">
    <property type="entry name" value="Transp-assoc_OB_typ1"/>
</dbReference>
<dbReference type="OrthoDB" id="9800709at2"/>
<name>A0A3A1YPM7_9BURK</name>
<dbReference type="InterPro" id="IPR036390">
    <property type="entry name" value="WH_DNA-bd_sf"/>
</dbReference>
<dbReference type="GO" id="GO:0030151">
    <property type="term" value="F:molybdenum ion binding"/>
    <property type="evidence" value="ECO:0007669"/>
    <property type="project" value="UniProtKB-UniRule"/>
</dbReference>
<dbReference type="AlphaFoldDB" id="A0A3A1YPM7"/>
<keyword evidence="4" id="KW-0677">Repeat</keyword>
<dbReference type="RefSeq" id="WP_119516882.1">
    <property type="nucleotide sequence ID" value="NZ_NQYH01000015.1"/>
</dbReference>
<gene>
    <name evidence="7" type="ORF">CJP73_14100</name>
</gene>
<dbReference type="Pfam" id="PF00126">
    <property type="entry name" value="HTH_1"/>
    <property type="match status" value="1"/>
</dbReference>
<dbReference type="InterPro" id="IPR051815">
    <property type="entry name" value="Molybdate_resp_trans_reg"/>
</dbReference>
<dbReference type="InterPro" id="IPR036388">
    <property type="entry name" value="WH-like_DNA-bd_sf"/>
</dbReference>
<dbReference type="Gene3D" id="2.40.50.100">
    <property type="match status" value="1"/>
</dbReference>
<evidence type="ECO:0000259" key="6">
    <source>
        <dbReference type="PROSITE" id="PS51866"/>
    </source>
</evidence>
<keyword evidence="3 5" id="KW-0500">Molybdenum</keyword>
<dbReference type="InterPro" id="IPR016462">
    <property type="entry name" value="ModE"/>
</dbReference>
<dbReference type="GO" id="GO:0003700">
    <property type="term" value="F:DNA-binding transcription factor activity"/>
    <property type="evidence" value="ECO:0007669"/>
    <property type="project" value="InterPro"/>
</dbReference>
<evidence type="ECO:0000256" key="4">
    <source>
        <dbReference type="ARBA" id="ARBA00022737"/>
    </source>
</evidence>
<proteinExistence type="inferred from homology"/>
<evidence type="ECO:0000313" key="7">
    <source>
        <dbReference type="EMBL" id="RIY39565.1"/>
    </source>
</evidence>
<evidence type="ECO:0000256" key="2">
    <source>
        <dbReference type="ARBA" id="ARBA00022448"/>
    </source>
</evidence>
<dbReference type="EMBL" id="NQYH01000015">
    <property type="protein sequence ID" value="RIY39565.1"/>
    <property type="molecule type" value="Genomic_DNA"/>
</dbReference>
<evidence type="ECO:0000256" key="5">
    <source>
        <dbReference type="PIRNR" id="PIRNR005763"/>
    </source>
</evidence>
<organism evidence="7 8">
    <name type="scientific">Neopusillimonas maritima</name>
    <dbReference type="NCBI Taxonomy" id="2026239"/>
    <lineage>
        <taxon>Bacteria</taxon>
        <taxon>Pseudomonadati</taxon>
        <taxon>Pseudomonadota</taxon>
        <taxon>Betaproteobacteria</taxon>
        <taxon>Burkholderiales</taxon>
        <taxon>Alcaligenaceae</taxon>
        <taxon>Neopusillimonas</taxon>
    </lineage>
</organism>
<protein>
    <submittedName>
        <fullName evidence="7">ModE family transcriptional regulator</fullName>
    </submittedName>
</protein>
<dbReference type="GO" id="GO:0015689">
    <property type="term" value="P:molybdate ion transport"/>
    <property type="evidence" value="ECO:0007669"/>
    <property type="project" value="UniProtKB-UniRule"/>
</dbReference>
<feature type="domain" description="Mop" evidence="6">
    <location>
        <begin position="115"/>
        <end position="181"/>
    </location>
</feature>
<dbReference type="NCBIfam" id="TIGR00638">
    <property type="entry name" value="Mop"/>
    <property type="match status" value="1"/>
</dbReference>
<dbReference type="PANTHER" id="PTHR30432:SF1">
    <property type="entry name" value="DNA-BINDING TRANSCRIPTIONAL DUAL REGULATOR MODE"/>
    <property type="match status" value="1"/>
</dbReference>
<dbReference type="InterPro" id="IPR000847">
    <property type="entry name" value="LysR_HTH_N"/>
</dbReference>
<comment type="caution">
    <text evidence="7">The sequence shown here is derived from an EMBL/GenBank/DDBJ whole genome shotgun (WGS) entry which is preliminary data.</text>
</comment>
<accession>A0A3A1YPM7</accession>
<dbReference type="InterPro" id="IPR004606">
    <property type="entry name" value="Mop_domain"/>
</dbReference>
<sequence length="248" mass="25776">MKSSSTFRLDAALGHDIADKRIDVLRRIDAVGSISEAARDAGISYKAAWQAIETLGNLAGTPLVEKAVGGSGGGGAQLTAAGRKVLEAFDYFARVRQVAMQQASDTGHHVTFGLRTSMRNQWLCTVRELVPGEQGQSVTLALSDGTLMRSVVTHESAQLLGLAPGLKVLALCKATAVPVQTAYPADETQNALSGQVEAVAATTRKAEVSMRLGCGAILVGFQNGGPALQVGQTAWARVDPAAVVVALP</sequence>
<comment type="similarity">
    <text evidence="1 5">Belongs to the ModE family.</text>
</comment>